<evidence type="ECO:0000313" key="4">
    <source>
        <dbReference type="Proteomes" id="UP000013909"/>
    </source>
</evidence>
<dbReference type="SUPFAM" id="SSF55729">
    <property type="entry name" value="Acyl-CoA N-acyltransferases (Nat)"/>
    <property type="match status" value="1"/>
</dbReference>
<reference evidence="3 4" key="1">
    <citation type="submission" date="2013-02" db="EMBL/GenBank/DDBJ databases">
        <title>A novel strain isolated from Lonar lake, Maharashtra, India.</title>
        <authorList>
            <person name="Singh A."/>
        </authorList>
    </citation>
    <scope>NUCLEOTIDE SEQUENCE [LARGE SCALE GENOMIC DNA]</scope>
    <source>
        <strain evidence="3 4">AK24</strain>
    </source>
</reference>
<dbReference type="InterPro" id="IPR016181">
    <property type="entry name" value="Acyl_CoA_acyltransferase"/>
</dbReference>
<dbReference type="OrthoDB" id="5419426at2"/>
<dbReference type="PANTHER" id="PTHR13947:SF37">
    <property type="entry name" value="LD18367P"/>
    <property type="match status" value="1"/>
</dbReference>
<comment type="caution">
    <text evidence="3">The sequence shown here is derived from an EMBL/GenBank/DDBJ whole genome shotgun (WGS) entry which is preliminary data.</text>
</comment>
<dbReference type="InterPro" id="IPR000182">
    <property type="entry name" value="GNAT_dom"/>
</dbReference>
<organism evidence="3 4">
    <name type="scientific">Lunatimonas lonarensis</name>
    <dbReference type="NCBI Taxonomy" id="1232681"/>
    <lineage>
        <taxon>Bacteria</taxon>
        <taxon>Pseudomonadati</taxon>
        <taxon>Bacteroidota</taxon>
        <taxon>Cytophagia</taxon>
        <taxon>Cytophagales</taxon>
        <taxon>Cyclobacteriaceae</taxon>
    </lineage>
</organism>
<gene>
    <name evidence="3" type="ORF">ADIS_1890</name>
</gene>
<accession>R7ZU43</accession>
<evidence type="ECO:0000256" key="1">
    <source>
        <dbReference type="ARBA" id="ARBA00022679"/>
    </source>
</evidence>
<dbReference type="PANTHER" id="PTHR13947">
    <property type="entry name" value="GNAT FAMILY N-ACETYLTRANSFERASE"/>
    <property type="match status" value="1"/>
</dbReference>
<dbReference type="EMBL" id="AQHR01000050">
    <property type="protein sequence ID" value="EON77671.1"/>
    <property type="molecule type" value="Genomic_DNA"/>
</dbReference>
<dbReference type="InterPro" id="IPR050769">
    <property type="entry name" value="NAT_camello-type"/>
</dbReference>
<name>R7ZU43_9BACT</name>
<dbReference type="Proteomes" id="UP000013909">
    <property type="component" value="Unassembled WGS sequence"/>
</dbReference>
<evidence type="ECO:0000313" key="3">
    <source>
        <dbReference type="EMBL" id="EON77671.1"/>
    </source>
</evidence>
<protein>
    <submittedName>
        <fullName evidence="3">Transcriptional regulator, MarR family with acetyltransferase activity</fullName>
    </submittedName>
</protein>
<proteinExistence type="predicted"/>
<feature type="domain" description="N-acetyltransferase" evidence="2">
    <location>
        <begin position="11"/>
        <end position="163"/>
    </location>
</feature>
<keyword evidence="4" id="KW-1185">Reference proteome</keyword>
<dbReference type="GO" id="GO:0008080">
    <property type="term" value="F:N-acetyltransferase activity"/>
    <property type="evidence" value="ECO:0007669"/>
    <property type="project" value="InterPro"/>
</dbReference>
<dbReference type="Pfam" id="PF00583">
    <property type="entry name" value="Acetyltransf_1"/>
    <property type="match status" value="1"/>
</dbReference>
<evidence type="ECO:0000259" key="2">
    <source>
        <dbReference type="PROSITE" id="PS51186"/>
    </source>
</evidence>
<dbReference type="RefSeq" id="WP_010854028.1">
    <property type="nucleotide sequence ID" value="NZ_AQHR01000050.1"/>
</dbReference>
<sequence length="167" mass="18848">MSSSSCLSDIGIRRHLLPGDIGAVVRLHGKLYYEEFGFGLGFERYVAETFSDFVKHFKPGLDQVWLAEQGGELVGFISLVHRSPDQAQLRYFVVDPSVRGLGLGNLLFFSCLEHGRRAGYRAVYLWTSDKLTQAASMYRKAGFELVLEESSDSFGVLLREQKYELIL</sequence>
<keyword evidence="1 3" id="KW-0808">Transferase</keyword>
<dbReference type="Gene3D" id="3.40.630.30">
    <property type="match status" value="1"/>
</dbReference>
<dbReference type="STRING" id="1232681.ADIS_1890"/>
<dbReference type="AlphaFoldDB" id="R7ZU43"/>
<dbReference type="PROSITE" id="PS51186">
    <property type="entry name" value="GNAT"/>
    <property type="match status" value="1"/>
</dbReference>
<dbReference type="CDD" id="cd04301">
    <property type="entry name" value="NAT_SF"/>
    <property type="match status" value="1"/>
</dbReference>